<feature type="compositionally biased region" description="Basic and acidic residues" evidence="1">
    <location>
        <begin position="87"/>
        <end position="109"/>
    </location>
</feature>
<organism evidence="2 3">
    <name type="scientific">Passalora fulva</name>
    <name type="common">Tomato leaf mold</name>
    <name type="synonym">Cladosporium fulvum</name>
    <dbReference type="NCBI Taxonomy" id="5499"/>
    <lineage>
        <taxon>Eukaryota</taxon>
        <taxon>Fungi</taxon>
        <taxon>Dikarya</taxon>
        <taxon>Ascomycota</taxon>
        <taxon>Pezizomycotina</taxon>
        <taxon>Dothideomycetes</taxon>
        <taxon>Dothideomycetidae</taxon>
        <taxon>Mycosphaerellales</taxon>
        <taxon>Mycosphaerellaceae</taxon>
        <taxon>Fulvia</taxon>
    </lineage>
</organism>
<evidence type="ECO:0000313" key="2">
    <source>
        <dbReference type="EMBL" id="UJO18375.1"/>
    </source>
</evidence>
<dbReference type="RefSeq" id="XP_047762741.1">
    <property type="nucleotide sequence ID" value="XM_047904573.1"/>
</dbReference>
<sequence length="109" mass="11988">MPGGRTGGGGGSGVKGAVARVRQAVTKKTQNKKQQKEALRSPTTPHPKVQERQAKKEAAKVKKDTRKAEVAEESALKGDTPSWVAPRELERRKVQAREAERAEKEDRFT</sequence>
<gene>
    <name evidence="2" type="ORF">CLAFUR5_05425</name>
</gene>
<reference evidence="2" key="1">
    <citation type="submission" date="2021-12" db="EMBL/GenBank/DDBJ databases">
        <authorList>
            <person name="Zaccaron A."/>
            <person name="Stergiopoulos I."/>
        </authorList>
    </citation>
    <scope>NUCLEOTIDE SEQUENCE</scope>
    <source>
        <strain evidence="2">Race5_Kim</strain>
    </source>
</reference>
<proteinExistence type="predicted"/>
<dbReference type="AlphaFoldDB" id="A0A9Q8P9K1"/>
<evidence type="ECO:0000313" key="3">
    <source>
        <dbReference type="Proteomes" id="UP000756132"/>
    </source>
</evidence>
<dbReference type="KEGG" id="ffu:CLAFUR5_05425"/>
<accession>A0A9Q8P9K1</accession>
<keyword evidence="3" id="KW-1185">Reference proteome</keyword>
<feature type="compositionally biased region" description="Basic and acidic residues" evidence="1">
    <location>
        <begin position="48"/>
        <end position="76"/>
    </location>
</feature>
<reference evidence="2" key="2">
    <citation type="journal article" date="2022" name="Microb. Genom.">
        <title>A chromosome-scale genome assembly of the tomato pathogen Cladosporium fulvum reveals a compartmentalized genome architecture and the presence of a dispensable chromosome.</title>
        <authorList>
            <person name="Zaccaron A.Z."/>
            <person name="Chen L.H."/>
            <person name="Samaras A."/>
            <person name="Stergiopoulos I."/>
        </authorList>
    </citation>
    <scope>NUCLEOTIDE SEQUENCE</scope>
    <source>
        <strain evidence="2">Race5_Kim</strain>
    </source>
</reference>
<dbReference type="Proteomes" id="UP000756132">
    <property type="component" value="Chromosome 5"/>
</dbReference>
<evidence type="ECO:0000256" key="1">
    <source>
        <dbReference type="SAM" id="MobiDB-lite"/>
    </source>
</evidence>
<feature type="region of interest" description="Disordered" evidence="1">
    <location>
        <begin position="24"/>
        <end position="109"/>
    </location>
</feature>
<name>A0A9Q8P9K1_PASFU</name>
<dbReference type="GeneID" id="71985303"/>
<protein>
    <submittedName>
        <fullName evidence="2">Uncharacterized protein</fullName>
    </submittedName>
</protein>
<dbReference type="EMBL" id="CP090167">
    <property type="protein sequence ID" value="UJO18375.1"/>
    <property type="molecule type" value="Genomic_DNA"/>
</dbReference>